<keyword evidence="5" id="KW-1133">Transmembrane helix</keyword>
<keyword evidence="9" id="KW-0325">Glycoprotein</keyword>
<sequence length="351" mass="36911">MPIQKVRSRLSLPIFYTCIMLLSGCALLDAANGASDQNGNANTPDAQDTPDAHDGPDGNTEPEILNSAYSLSAGQAHTCAVRKSDSYFECWGEEGTEKRLGAPSNAYTSVEAGDWHTCALSKVGSTVECWGDVEAQPPVPSDAFKSISSGASDTCGITAGDGKIKCWGWNPTRGQLLPPDGSNFKAISVGQNHGCAIDADDKIQCWGYLHELVSSKIQTAIDAEAGPNTYRAVSVGANSTCAIALETSQVRCWTSLASPIPNPSPDIEFSAISSYDLRTCGVTNDAAIICWGATLLNQDPTEAQPKDDGAFDAIAIGANHTCAVEVTGDASKVVCWGQPGFEPTWTVPEDL</sequence>
<evidence type="ECO:0000256" key="10">
    <source>
        <dbReference type="ARBA" id="ARBA00047899"/>
    </source>
</evidence>
<comment type="catalytic activity">
    <reaction evidence="10">
        <text>L-threonyl-[protein] + ATP = O-phospho-L-threonyl-[protein] + ADP + H(+)</text>
        <dbReference type="Rhea" id="RHEA:46608"/>
        <dbReference type="Rhea" id="RHEA-COMP:11060"/>
        <dbReference type="Rhea" id="RHEA-COMP:11605"/>
        <dbReference type="ChEBI" id="CHEBI:15378"/>
        <dbReference type="ChEBI" id="CHEBI:30013"/>
        <dbReference type="ChEBI" id="CHEBI:30616"/>
        <dbReference type="ChEBI" id="CHEBI:61977"/>
        <dbReference type="ChEBI" id="CHEBI:456216"/>
        <dbReference type="EC" id="2.7.11.1"/>
    </reaction>
</comment>
<evidence type="ECO:0000256" key="1">
    <source>
        <dbReference type="ARBA" id="ARBA00004479"/>
    </source>
</evidence>
<dbReference type="RefSeq" id="WP_111337363.1">
    <property type="nucleotide sequence ID" value="NZ_CP030032.1"/>
</dbReference>
<evidence type="ECO:0000256" key="5">
    <source>
        <dbReference type="ARBA" id="ARBA00022989"/>
    </source>
</evidence>
<dbReference type="GO" id="GO:0016020">
    <property type="term" value="C:membrane"/>
    <property type="evidence" value="ECO:0007669"/>
    <property type="project" value="UniProtKB-SubCell"/>
</dbReference>
<dbReference type="EMBL" id="CP030032">
    <property type="protein sequence ID" value="AWV91251.1"/>
    <property type="molecule type" value="Genomic_DNA"/>
</dbReference>
<dbReference type="OrthoDB" id="5519010at2"/>
<protein>
    <recommendedName>
        <fullName evidence="2">non-specific serine/threonine protein kinase</fullName>
        <ecNumber evidence="2">2.7.11.1</ecNumber>
    </recommendedName>
</protein>
<comment type="catalytic activity">
    <reaction evidence="11">
        <text>L-seryl-[protein] + ATP = O-phospho-L-seryl-[protein] + ADP + H(+)</text>
        <dbReference type="Rhea" id="RHEA:17989"/>
        <dbReference type="Rhea" id="RHEA-COMP:9863"/>
        <dbReference type="Rhea" id="RHEA-COMP:11604"/>
        <dbReference type="ChEBI" id="CHEBI:15378"/>
        <dbReference type="ChEBI" id="CHEBI:29999"/>
        <dbReference type="ChEBI" id="CHEBI:30616"/>
        <dbReference type="ChEBI" id="CHEBI:83421"/>
        <dbReference type="ChEBI" id="CHEBI:456216"/>
        <dbReference type="EC" id="2.7.11.1"/>
    </reaction>
</comment>
<name>A0A2Z4FQA0_9DELT</name>
<evidence type="ECO:0000256" key="3">
    <source>
        <dbReference type="ARBA" id="ARBA00022692"/>
    </source>
</evidence>
<evidence type="ECO:0000256" key="4">
    <source>
        <dbReference type="ARBA" id="ARBA00022729"/>
    </source>
</evidence>
<keyword evidence="4" id="KW-0732">Signal</keyword>
<dbReference type="PANTHER" id="PTHR47460">
    <property type="entry name" value="SERINE/THREONINE-PROTEIN KINASE-LIKE PROTEIN ACR4"/>
    <property type="match status" value="1"/>
</dbReference>
<keyword evidence="3" id="KW-0812">Transmembrane</keyword>
<reference evidence="12 13" key="1">
    <citation type="submission" date="2018-06" db="EMBL/GenBank/DDBJ databases">
        <title>Lujinxingia sediminis gen. nov. sp. nov., a new facultative anaerobic member of the class Deltaproteobacteria, and proposal of Lujinxingaceae fam. nov.</title>
        <authorList>
            <person name="Guo L.-Y."/>
            <person name="Li C.-M."/>
            <person name="Wang S."/>
            <person name="Du Z.-J."/>
        </authorList>
    </citation>
    <scope>NUCLEOTIDE SEQUENCE [LARGE SCALE GENOMIC DNA]</scope>
    <source>
        <strain evidence="12 13">FA350</strain>
    </source>
</reference>
<evidence type="ECO:0000313" key="13">
    <source>
        <dbReference type="Proteomes" id="UP000249799"/>
    </source>
</evidence>
<evidence type="ECO:0000256" key="7">
    <source>
        <dbReference type="ARBA" id="ARBA00023157"/>
    </source>
</evidence>
<dbReference type="PANTHER" id="PTHR47460:SF1">
    <property type="entry name" value="SERINE_THREONINE-PROTEIN KINASE-LIKE PROTEIN ACR4"/>
    <property type="match status" value="1"/>
</dbReference>
<evidence type="ECO:0000313" key="12">
    <source>
        <dbReference type="EMBL" id="AWV91251.1"/>
    </source>
</evidence>
<proteinExistence type="predicted"/>
<accession>A0A2Z4FQA0</accession>
<dbReference type="PROSITE" id="PS51257">
    <property type="entry name" value="PROKAR_LIPOPROTEIN"/>
    <property type="match status" value="1"/>
</dbReference>
<dbReference type="GO" id="GO:0004674">
    <property type="term" value="F:protein serine/threonine kinase activity"/>
    <property type="evidence" value="ECO:0007669"/>
    <property type="project" value="UniProtKB-KW"/>
</dbReference>
<dbReference type="Proteomes" id="UP000249799">
    <property type="component" value="Chromosome"/>
</dbReference>
<dbReference type="Gene3D" id="2.130.10.30">
    <property type="entry name" value="Regulator of chromosome condensation 1/beta-lactamase-inhibitor protein II"/>
    <property type="match status" value="2"/>
</dbReference>
<gene>
    <name evidence="12" type="ORF">DN745_18725</name>
</gene>
<evidence type="ECO:0000256" key="8">
    <source>
        <dbReference type="ARBA" id="ARBA00023170"/>
    </source>
</evidence>
<comment type="subcellular location">
    <subcellularLocation>
        <location evidence="1">Membrane</location>
        <topology evidence="1">Single-pass type I membrane protein</topology>
    </subcellularLocation>
</comment>
<evidence type="ECO:0000256" key="2">
    <source>
        <dbReference type="ARBA" id="ARBA00012513"/>
    </source>
</evidence>
<evidence type="ECO:0000256" key="6">
    <source>
        <dbReference type="ARBA" id="ARBA00023136"/>
    </source>
</evidence>
<keyword evidence="7" id="KW-1015">Disulfide bond</keyword>
<evidence type="ECO:0000256" key="11">
    <source>
        <dbReference type="ARBA" id="ARBA00048679"/>
    </source>
</evidence>
<keyword evidence="8" id="KW-0675">Receptor</keyword>
<keyword evidence="6" id="KW-0472">Membrane</keyword>
<organism evidence="12 13">
    <name type="scientific">Bradymonas sediminis</name>
    <dbReference type="NCBI Taxonomy" id="1548548"/>
    <lineage>
        <taxon>Bacteria</taxon>
        <taxon>Deltaproteobacteria</taxon>
        <taxon>Bradymonadales</taxon>
        <taxon>Bradymonadaceae</taxon>
        <taxon>Bradymonas</taxon>
    </lineage>
</organism>
<dbReference type="KEGG" id="bsed:DN745_18725"/>
<dbReference type="Pfam" id="PF13540">
    <property type="entry name" value="RCC1_2"/>
    <property type="match status" value="1"/>
</dbReference>
<evidence type="ECO:0000256" key="9">
    <source>
        <dbReference type="ARBA" id="ARBA00023180"/>
    </source>
</evidence>
<dbReference type="AlphaFoldDB" id="A0A2Z4FQA0"/>
<dbReference type="InterPro" id="IPR009091">
    <property type="entry name" value="RCC1/BLIP-II"/>
</dbReference>
<dbReference type="SUPFAM" id="SSF50985">
    <property type="entry name" value="RCC1/BLIP-II"/>
    <property type="match status" value="1"/>
</dbReference>
<keyword evidence="13" id="KW-1185">Reference proteome</keyword>
<dbReference type="EC" id="2.7.11.1" evidence="2"/>